<accession>A0A3R9ENY6</accession>
<reference evidence="5 6" key="1">
    <citation type="submission" date="2018-12" db="EMBL/GenBank/DDBJ databases">
        <title>Amycolatopsis eburnea sp. nov. actinomycete associate with arbuscular mycorrhiza fungal spore.</title>
        <authorList>
            <person name="Lumyong S."/>
            <person name="Chaiya L."/>
        </authorList>
    </citation>
    <scope>NUCLEOTIDE SEQUENCE [LARGE SCALE GENOMIC DNA]</scope>
    <source>
        <strain evidence="5 6">GLM-1</strain>
    </source>
</reference>
<dbReference type="AlphaFoldDB" id="A0A3R9ENY6"/>
<dbReference type="Pfam" id="PF19956">
    <property type="entry name" value="EAD2"/>
    <property type="match status" value="1"/>
</dbReference>
<evidence type="ECO:0000313" key="5">
    <source>
        <dbReference type="EMBL" id="RSD14286.1"/>
    </source>
</evidence>
<evidence type="ECO:0000256" key="1">
    <source>
        <dbReference type="SAM" id="MobiDB-lite"/>
    </source>
</evidence>
<dbReference type="EMBL" id="RSEC01000058">
    <property type="protein sequence ID" value="RSD14286.1"/>
    <property type="molecule type" value="Genomic_DNA"/>
</dbReference>
<evidence type="ECO:0000259" key="4">
    <source>
        <dbReference type="Pfam" id="PF20028"/>
    </source>
</evidence>
<dbReference type="Proteomes" id="UP000267081">
    <property type="component" value="Unassembled WGS sequence"/>
</dbReference>
<feature type="domain" description="vWA-MoxR associated protein C-terminal" evidence="4">
    <location>
        <begin position="219"/>
        <end position="454"/>
    </location>
</feature>
<dbReference type="InterPro" id="IPR045450">
    <property type="entry name" value="VMAP_C"/>
</dbReference>
<protein>
    <submittedName>
        <fullName evidence="5">Uncharacterized protein</fullName>
    </submittedName>
</protein>
<proteinExistence type="predicted"/>
<dbReference type="OrthoDB" id="3867284at2"/>
<evidence type="ECO:0000259" key="3">
    <source>
        <dbReference type="Pfam" id="PF19956"/>
    </source>
</evidence>
<dbReference type="Pfam" id="PF19916">
    <property type="entry name" value="VMAP-M0"/>
    <property type="match status" value="1"/>
</dbReference>
<dbReference type="InterPro" id="IPR045431">
    <property type="entry name" value="EAD2"/>
</dbReference>
<comment type="caution">
    <text evidence="5">The sequence shown here is derived from an EMBL/GenBank/DDBJ whole genome shotgun (WGS) entry which is preliminary data.</text>
</comment>
<keyword evidence="6" id="KW-1185">Reference proteome</keyword>
<feature type="region of interest" description="Disordered" evidence="1">
    <location>
        <begin position="461"/>
        <end position="481"/>
    </location>
</feature>
<dbReference type="Pfam" id="PF20028">
    <property type="entry name" value="VMAP-C"/>
    <property type="match status" value="1"/>
</dbReference>
<dbReference type="InterPro" id="IPR045555">
    <property type="entry name" value="VMAP-M0"/>
</dbReference>
<evidence type="ECO:0000259" key="2">
    <source>
        <dbReference type="Pfam" id="PF19916"/>
    </source>
</evidence>
<sequence length="481" mass="53592">MVNVLAGAGLAVDPAGRALLLELIHDNLGFPLTVPDQVTGRDHLIEVVNACAKTEGGMVALADAVRLMRPESRESDQVRRLVHQPRMHDLLPEPELWWLRARLTGVVPPRLSALLRKAAGPADPPADIRDAWDAFCALSDFNTTPDGLPPALAFVEFVAAKCAPALAGELRHWNTEQARRLQAEAGLAALRAEREPESPEPARLHLMIVVQPDGIDPGRHLVSYWRQDDPEEWPPARGGLDTVTGDQLERHVDMLVVEAENAWAEYRGEVRLEFVLPRSLLNLPVHLWCKEHETGDPRPLFLDYPIVVRSLERMRSRHWHRAWRLRWEAMMTDPSAERVYFCTAEDTGERHRLDAILSEDQWVVMVLAAAPASRPRPGEDELAAGLRSGLPALLWHPEASLDLLREVVTWLVDGGALGDLPARVQKSRCAAFRKMTIPVDLSVVRNLVVLWDDPARVVFLDSPPFRPGPPPGSADERGRAS</sequence>
<organism evidence="5 6">
    <name type="scientific">Amycolatopsis eburnea</name>
    <dbReference type="NCBI Taxonomy" id="2267691"/>
    <lineage>
        <taxon>Bacteria</taxon>
        <taxon>Bacillati</taxon>
        <taxon>Actinomycetota</taxon>
        <taxon>Actinomycetes</taxon>
        <taxon>Pseudonocardiales</taxon>
        <taxon>Pseudonocardiaceae</taxon>
        <taxon>Amycolatopsis</taxon>
    </lineage>
</organism>
<name>A0A3R9ENY6_9PSEU</name>
<gene>
    <name evidence="5" type="ORF">EIY87_27600</name>
</gene>
<evidence type="ECO:0000313" key="6">
    <source>
        <dbReference type="Proteomes" id="UP000267081"/>
    </source>
</evidence>
<dbReference type="RefSeq" id="WP_125313557.1">
    <property type="nucleotide sequence ID" value="NZ_RSEC01000058.1"/>
</dbReference>
<feature type="domain" description="Effector-associated" evidence="3">
    <location>
        <begin position="2"/>
        <end position="82"/>
    </location>
</feature>
<feature type="domain" description="vWA-MoxR associated protein middle region 0" evidence="2">
    <location>
        <begin position="92"/>
        <end position="192"/>
    </location>
</feature>